<evidence type="ECO:0000313" key="1">
    <source>
        <dbReference type="EMBL" id="MFD2695342.1"/>
    </source>
</evidence>
<dbReference type="EMBL" id="JBHUMQ010000042">
    <property type="protein sequence ID" value="MFD2695342.1"/>
    <property type="molecule type" value="Genomic_DNA"/>
</dbReference>
<proteinExistence type="predicted"/>
<dbReference type="Proteomes" id="UP001597399">
    <property type="component" value="Unassembled WGS sequence"/>
</dbReference>
<comment type="caution">
    <text evidence="1">The sequence shown here is derived from an EMBL/GenBank/DDBJ whole genome shotgun (WGS) entry which is preliminary data.</text>
</comment>
<accession>A0ABW5S852</accession>
<evidence type="ECO:0000313" key="2">
    <source>
        <dbReference type="Proteomes" id="UP001597399"/>
    </source>
</evidence>
<organism evidence="1 2">
    <name type="scientific">Sporolactobacillus shoreicorticis</name>
    <dbReference type="NCBI Taxonomy" id="1923877"/>
    <lineage>
        <taxon>Bacteria</taxon>
        <taxon>Bacillati</taxon>
        <taxon>Bacillota</taxon>
        <taxon>Bacilli</taxon>
        <taxon>Bacillales</taxon>
        <taxon>Sporolactobacillaceae</taxon>
        <taxon>Sporolactobacillus</taxon>
    </lineage>
</organism>
<dbReference type="RefSeq" id="WP_253062566.1">
    <property type="nucleotide sequence ID" value="NZ_JAMXWM010000014.1"/>
</dbReference>
<keyword evidence="2" id="KW-1185">Reference proteome</keyword>
<gene>
    <name evidence="1" type="ORF">ACFSUE_17190</name>
</gene>
<reference evidence="2" key="1">
    <citation type="journal article" date="2019" name="Int. J. Syst. Evol. Microbiol.">
        <title>The Global Catalogue of Microorganisms (GCM) 10K type strain sequencing project: providing services to taxonomists for standard genome sequencing and annotation.</title>
        <authorList>
            <consortium name="The Broad Institute Genomics Platform"/>
            <consortium name="The Broad Institute Genome Sequencing Center for Infectious Disease"/>
            <person name="Wu L."/>
            <person name="Ma J."/>
        </authorList>
    </citation>
    <scope>NUCLEOTIDE SEQUENCE [LARGE SCALE GENOMIC DNA]</scope>
    <source>
        <strain evidence="2">TISTR 2466</strain>
    </source>
</reference>
<sequence length="281" mass="33403">MKIINTLSEQTIYKSLCSIFNIDESVMKKYILDNKFRIMNQYSENAKCINLKDFLNTVESKKEPSDLFDYVTLSHLTTRISNPKNSPLYNLDTSLLKNTDISNFFKKCGILFRSENGKIKVINDGKKVDWNEYEQSGTVQMIKHRLEYLNKYMDRCINGYLFNEKIYHIRDINHLNSCPEIIQNILCALNKNKYIYDWYKNAKPYILTFRANISDIIFDGTGLNYLTKKQKTYRILRCVLFYLSKKYLNRWSNDDNPMVRLKDKLNVRCEDMVNIQIIEKD</sequence>
<protein>
    <submittedName>
        <fullName evidence="1">Uncharacterized protein</fullName>
    </submittedName>
</protein>
<name>A0ABW5S852_9BACL</name>